<dbReference type="OMA" id="IEWWRVV"/>
<dbReference type="KEGG" id="scm:SCHCO_01168676"/>
<dbReference type="HOGENOM" id="CLU_101465_0_0_1"/>
<evidence type="ECO:0000313" key="2">
    <source>
        <dbReference type="EMBL" id="EFJ01187.1"/>
    </source>
</evidence>
<dbReference type="VEuPathDB" id="FungiDB:SCHCODRAFT_01168676"/>
<sequence>MPSALNGVSARGGNTRTGGGAPRRASGSETIGRRVLADIEWWRVDGNPGAVDVMDGVDENLATIPDEPQAAQDTQTEDAQARMQPAVGFAPGGDSHIVATTAQFATLSITPHTPARRHGQDGSFSSVESTPERRDRDDDVDMADGTSTEPEDSLPMPFVLPPAPERAVRAPILVARAHSFADVFSLHHDYDEHDMDDPFVLDWTVSPLSSVCTQFLD</sequence>
<dbReference type="eggNOG" id="ENOG502STA5">
    <property type="taxonomic scope" value="Eukaryota"/>
</dbReference>
<reference evidence="2 3" key="1">
    <citation type="journal article" date="2010" name="Nat. Biotechnol.">
        <title>Genome sequence of the model mushroom Schizophyllum commune.</title>
        <authorList>
            <person name="Ohm R.A."/>
            <person name="de Jong J.F."/>
            <person name="Lugones L.G."/>
            <person name="Aerts A."/>
            <person name="Kothe E."/>
            <person name="Stajich J.E."/>
            <person name="de Vries R.P."/>
            <person name="Record E."/>
            <person name="Levasseur A."/>
            <person name="Baker S.E."/>
            <person name="Bartholomew K.A."/>
            <person name="Coutinho P.M."/>
            <person name="Erdmann S."/>
            <person name="Fowler T.J."/>
            <person name="Gathman A.C."/>
            <person name="Lombard V."/>
            <person name="Henrissat B."/>
            <person name="Knabe N."/>
            <person name="Kuees U."/>
            <person name="Lilly W.W."/>
            <person name="Lindquist E."/>
            <person name="Lucas S."/>
            <person name="Magnuson J.K."/>
            <person name="Piumi F."/>
            <person name="Raudaskoski M."/>
            <person name="Salamov A."/>
            <person name="Schmutz J."/>
            <person name="Schwarze F.W.M.R."/>
            <person name="vanKuyk P.A."/>
            <person name="Horton J.S."/>
            <person name="Grigoriev I.V."/>
            <person name="Woesten H.A.B."/>
        </authorList>
    </citation>
    <scope>NUCLEOTIDE SEQUENCE [LARGE SCALE GENOMIC DNA]</scope>
    <source>
        <strain evidence="3">H4-8 / FGSC 9210</strain>
    </source>
</reference>
<feature type="region of interest" description="Disordered" evidence="1">
    <location>
        <begin position="111"/>
        <end position="157"/>
    </location>
</feature>
<evidence type="ECO:0000313" key="3">
    <source>
        <dbReference type="Proteomes" id="UP000007431"/>
    </source>
</evidence>
<dbReference type="AlphaFoldDB" id="D8PSS2"/>
<organism evidence="3">
    <name type="scientific">Schizophyllum commune (strain H4-8 / FGSC 9210)</name>
    <name type="common">Split gill fungus</name>
    <dbReference type="NCBI Taxonomy" id="578458"/>
    <lineage>
        <taxon>Eukaryota</taxon>
        <taxon>Fungi</taxon>
        <taxon>Dikarya</taxon>
        <taxon>Basidiomycota</taxon>
        <taxon>Agaricomycotina</taxon>
        <taxon>Agaricomycetes</taxon>
        <taxon>Agaricomycetidae</taxon>
        <taxon>Agaricales</taxon>
        <taxon>Schizophyllaceae</taxon>
        <taxon>Schizophyllum</taxon>
    </lineage>
</organism>
<name>D8PSS2_SCHCM</name>
<keyword evidence="3" id="KW-1185">Reference proteome</keyword>
<dbReference type="EMBL" id="GL377303">
    <property type="protein sequence ID" value="EFJ01187.1"/>
    <property type="molecule type" value="Genomic_DNA"/>
</dbReference>
<gene>
    <name evidence="2" type="ORF">SCHCODRAFT_84574</name>
</gene>
<feature type="region of interest" description="Disordered" evidence="1">
    <location>
        <begin position="1"/>
        <end position="29"/>
    </location>
</feature>
<dbReference type="GeneID" id="9596120"/>
<dbReference type="RefSeq" id="XP_003036089.1">
    <property type="nucleotide sequence ID" value="XM_003036043.1"/>
</dbReference>
<proteinExistence type="predicted"/>
<dbReference type="Proteomes" id="UP000007431">
    <property type="component" value="Unassembled WGS sequence"/>
</dbReference>
<dbReference type="OrthoDB" id="3236040at2759"/>
<dbReference type="InParanoid" id="D8PSS2"/>
<protein>
    <submittedName>
        <fullName evidence="2">Expressed protein</fullName>
    </submittedName>
</protein>
<accession>D8PSS2</accession>
<evidence type="ECO:0000256" key="1">
    <source>
        <dbReference type="SAM" id="MobiDB-lite"/>
    </source>
</evidence>